<dbReference type="EMBL" id="JACASF010000009">
    <property type="protein sequence ID" value="KAF6460561.1"/>
    <property type="molecule type" value="Genomic_DNA"/>
</dbReference>
<evidence type="ECO:0000313" key="1">
    <source>
        <dbReference type="EMBL" id="KAF6460561.1"/>
    </source>
</evidence>
<reference evidence="1 2" key="1">
    <citation type="journal article" date="2020" name="Nature">
        <title>Six reference-quality genomes reveal evolution of bat adaptations.</title>
        <authorList>
            <person name="Jebb D."/>
            <person name="Huang Z."/>
            <person name="Pippel M."/>
            <person name="Hughes G.M."/>
            <person name="Lavrichenko K."/>
            <person name="Devanna P."/>
            <person name="Winkler S."/>
            <person name="Jermiin L.S."/>
            <person name="Skirmuntt E.C."/>
            <person name="Katzourakis A."/>
            <person name="Burkitt-Gray L."/>
            <person name="Ray D.A."/>
            <person name="Sullivan K.A.M."/>
            <person name="Roscito J.G."/>
            <person name="Kirilenko B.M."/>
            <person name="Davalos L.M."/>
            <person name="Corthals A.P."/>
            <person name="Power M.L."/>
            <person name="Jones G."/>
            <person name="Ransome R.D."/>
            <person name="Dechmann D.K.N."/>
            <person name="Locatelli A.G."/>
            <person name="Puechmaille S.J."/>
            <person name="Fedrigo O."/>
            <person name="Jarvis E.D."/>
            <person name="Hiller M."/>
            <person name="Vernes S.C."/>
            <person name="Myers E.W."/>
            <person name="Teeling E.C."/>
        </authorList>
    </citation>
    <scope>NUCLEOTIDE SEQUENCE [LARGE SCALE GENOMIC DNA]</scope>
    <source>
        <strain evidence="1">MMolMol1</strain>
        <tissue evidence="1">Muscle</tissue>
    </source>
</reference>
<name>A0A7J8GL98_MOLMO</name>
<gene>
    <name evidence="1" type="ORF">HJG59_011474</name>
</gene>
<proteinExistence type="predicted"/>
<dbReference type="AlphaFoldDB" id="A0A7J8GL98"/>
<sequence>MILTLSTLDDLVYHCEACWLSHRNMLMRFYELRNEVKQSVEMKGNPVRELNDSKWLYDLVFMVDITKSLTELKVKLQGPTQLLSSLLSNVKSLETKLRLFKVQLKRINKMHFPTLEGKKPYDT</sequence>
<organism evidence="1 2">
    <name type="scientific">Molossus molossus</name>
    <name type="common">Pallas' mastiff bat</name>
    <name type="synonym">Vespertilio molossus</name>
    <dbReference type="NCBI Taxonomy" id="27622"/>
    <lineage>
        <taxon>Eukaryota</taxon>
        <taxon>Metazoa</taxon>
        <taxon>Chordata</taxon>
        <taxon>Craniata</taxon>
        <taxon>Vertebrata</taxon>
        <taxon>Euteleostomi</taxon>
        <taxon>Mammalia</taxon>
        <taxon>Eutheria</taxon>
        <taxon>Laurasiatheria</taxon>
        <taxon>Chiroptera</taxon>
        <taxon>Yangochiroptera</taxon>
        <taxon>Molossidae</taxon>
        <taxon>Molossus</taxon>
    </lineage>
</organism>
<accession>A0A7J8GL98</accession>
<dbReference type="PANTHER" id="PTHR45913">
    <property type="entry name" value="EPM2A-INTERACTING PROTEIN 1"/>
    <property type="match status" value="1"/>
</dbReference>
<dbReference type="InParanoid" id="A0A7J8GL98"/>
<dbReference type="PANTHER" id="PTHR45913:SF5">
    <property type="entry name" value="GENERAL TRANSCRIPTION FACTOR II-I REPEAT DOMAIN-CONTAINING PROTEIN 2A-LIKE PROTEIN"/>
    <property type="match status" value="1"/>
</dbReference>
<dbReference type="Proteomes" id="UP000550707">
    <property type="component" value="Unassembled WGS sequence"/>
</dbReference>
<evidence type="ECO:0000313" key="2">
    <source>
        <dbReference type="Proteomes" id="UP000550707"/>
    </source>
</evidence>
<protein>
    <submittedName>
        <fullName evidence="1">Uncharacterized protein</fullName>
    </submittedName>
</protein>
<keyword evidence="2" id="KW-1185">Reference proteome</keyword>
<comment type="caution">
    <text evidence="1">The sequence shown here is derived from an EMBL/GenBank/DDBJ whole genome shotgun (WGS) entry which is preliminary data.</text>
</comment>